<dbReference type="InterPro" id="IPR001315">
    <property type="entry name" value="CARD"/>
</dbReference>
<dbReference type="InterPro" id="IPR007111">
    <property type="entry name" value="NACHT_NTPase"/>
</dbReference>
<keyword evidence="6" id="KW-0547">Nucleotide-binding</keyword>
<protein>
    <recommendedName>
        <fullName evidence="14">CARD domain-containing protein</fullName>
    </recommendedName>
</protein>
<evidence type="ECO:0000256" key="2">
    <source>
        <dbReference type="ARBA" id="ARBA00022490"/>
    </source>
</evidence>
<dbReference type="PROSITE" id="PS50209">
    <property type="entry name" value="CARD"/>
    <property type="match status" value="1"/>
</dbReference>
<reference evidence="12 13" key="1">
    <citation type="journal article" date="2018" name="Nat. Ecol. Evol.">
        <title>Shark genomes provide insights into elasmobranch evolution and the origin of vertebrates.</title>
        <authorList>
            <person name="Hara Y"/>
            <person name="Yamaguchi K"/>
            <person name="Onimaru K"/>
            <person name="Kadota M"/>
            <person name="Koyanagi M"/>
            <person name="Keeley SD"/>
            <person name="Tatsumi K"/>
            <person name="Tanaka K"/>
            <person name="Motone F"/>
            <person name="Kageyama Y"/>
            <person name="Nozu R"/>
            <person name="Adachi N"/>
            <person name="Nishimura O"/>
            <person name="Nakagawa R"/>
            <person name="Tanegashima C"/>
            <person name="Kiyatake I"/>
            <person name="Matsumoto R"/>
            <person name="Murakumo K"/>
            <person name="Nishida K"/>
            <person name="Terakita A"/>
            <person name="Kuratani S"/>
            <person name="Sato K"/>
            <person name="Hyodo S Kuraku.S."/>
        </authorList>
    </citation>
    <scope>NUCLEOTIDE SEQUENCE [LARGE SCALE GENOMIC DNA]</scope>
</reference>
<evidence type="ECO:0000256" key="1">
    <source>
        <dbReference type="ARBA" id="ARBA00004496"/>
    </source>
</evidence>
<evidence type="ECO:0000256" key="7">
    <source>
        <dbReference type="ARBA" id="ARBA00022840"/>
    </source>
</evidence>
<dbReference type="Pfam" id="PF17779">
    <property type="entry name" value="WHD_NOD2"/>
    <property type="match status" value="1"/>
</dbReference>
<dbReference type="GO" id="GO:0045087">
    <property type="term" value="P:innate immune response"/>
    <property type="evidence" value="ECO:0007669"/>
    <property type="project" value="UniProtKB-KW"/>
</dbReference>
<dbReference type="GO" id="GO:0045348">
    <property type="term" value="P:positive regulation of MHC class II biosynthetic process"/>
    <property type="evidence" value="ECO:0007669"/>
    <property type="project" value="TreeGrafter"/>
</dbReference>
<keyword evidence="3" id="KW-0399">Innate immunity</keyword>
<dbReference type="Pfam" id="PF17776">
    <property type="entry name" value="NLRC4_HD2"/>
    <property type="match status" value="1"/>
</dbReference>
<dbReference type="InterPro" id="IPR041267">
    <property type="entry name" value="NLRP_HD2"/>
</dbReference>
<dbReference type="SMART" id="SM00368">
    <property type="entry name" value="LRR_RI"/>
    <property type="match status" value="7"/>
</dbReference>
<dbReference type="SUPFAM" id="SSF52047">
    <property type="entry name" value="RNI-like"/>
    <property type="match status" value="1"/>
</dbReference>
<dbReference type="PANTHER" id="PTHR47189">
    <property type="entry name" value="MHC CLASS II TRANSACTIVATOR"/>
    <property type="match status" value="1"/>
</dbReference>
<evidence type="ECO:0000256" key="3">
    <source>
        <dbReference type="ARBA" id="ARBA00022588"/>
    </source>
</evidence>
<evidence type="ECO:0000256" key="9">
    <source>
        <dbReference type="ARBA" id="ARBA00022859"/>
    </source>
</evidence>
<sequence length="942" mass="106853">MEQVVVHKQRVISYLDLLVVHRVKLVNGIKNIECILDNLLHLGYFMPEDIELVQHSATRHDKVRKTLNIISAKGEECAEFFLYILNCAKEIYSDLHPWLREIHYSPSDCLMNKPVLITDAVCQYAEKLRVEMQRDTRFTLSYAQKEDTLFEDMYTDSLLELVNSTNEILGSISNLEDLFSDTGIINEDAETVFVTGDAGVGKTILLQRLQNLWSKGELCTGVKFLFKFRCRMFNSFREEDKICLRNLLFKYNCYPDKDPNEIFSYIQQHPDSVLFTLDGFDEINIDCHLSDIPIISSPFDPLHPVALLMSLLHGKLLKGSKKLLTARTGTELPLRMVRKRVTLKGFSKDHLLQYSKKFFKNETQRSLVLAQLETNPHLSNLCSVPLFCWIIFKCYDCSQSNCSPQWLSHSVILTDIYLVMIEVFLNHSSQANPNKKSAQSRVNLFKTKKEILMRIGKLALKGIENRNFAFSQGTVTAANISEEDLQLGFIKTVGHYNGLGNQSTYEYIHITLQSFFTAFLLVLDDEICPSDFLALFKNNNVPKLSNNKLSDSVLAFLSPTKYPSTHILKPFSKHLQFTMLFLCGLLSNSNTDLLLNLTSPATIKKKQSVLASYLSNCMKTHLKKLPRLHLEDGCKVHVLPCFVWLIRYIFEMQNGATAKLAAKGIRADYIKLNYCNVSSVDCGALAFILHHIRTPLALEMDNNNIDDYGLKKMVSCFSHLTVLRLSANQITDQGVHILVEELKKHQKIRILGLYKNYISDVGARDVAELIEACSSLVNLRMGANMITHEGGTCLAKAIQKSKTIEDIGFWGNQIGDRGVVAFAEALENHQSLKNLSLAANQISSEGSKHLAKALCKNSSLKILWLTQNDLDDASAESFGEMLRVNTSLEKLWLIQNKITTHGATYLLQPLRENTTINEICLKDNWIPPNDASHLMKDKRIII</sequence>
<evidence type="ECO:0000313" key="12">
    <source>
        <dbReference type="EMBL" id="GCC24855.1"/>
    </source>
</evidence>
<keyword evidence="5" id="KW-0677">Repeat</keyword>
<organism evidence="12 13">
    <name type="scientific">Chiloscyllium punctatum</name>
    <name type="common">Brownbanded bambooshark</name>
    <name type="synonym">Hemiscyllium punctatum</name>
    <dbReference type="NCBI Taxonomy" id="137246"/>
    <lineage>
        <taxon>Eukaryota</taxon>
        <taxon>Metazoa</taxon>
        <taxon>Chordata</taxon>
        <taxon>Craniata</taxon>
        <taxon>Vertebrata</taxon>
        <taxon>Chondrichthyes</taxon>
        <taxon>Elasmobranchii</taxon>
        <taxon>Galeomorphii</taxon>
        <taxon>Galeoidea</taxon>
        <taxon>Orectolobiformes</taxon>
        <taxon>Hemiscylliidae</taxon>
        <taxon>Chiloscyllium</taxon>
    </lineage>
</organism>
<keyword evidence="8" id="KW-0832">Ubl conjugation</keyword>
<feature type="domain" description="NACHT" evidence="11">
    <location>
        <begin position="190"/>
        <end position="332"/>
    </location>
</feature>
<keyword evidence="7" id="KW-0067">ATP-binding</keyword>
<dbReference type="InterPro" id="IPR001611">
    <property type="entry name" value="Leu-rich_rpt"/>
</dbReference>
<evidence type="ECO:0008006" key="14">
    <source>
        <dbReference type="Google" id="ProtNLM"/>
    </source>
</evidence>
<evidence type="ECO:0000256" key="8">
    <source>
        <dbReference type="ARBA" id="ARBA00022843"/>
    </source>
</evidence>
<dbReference type="InterPro" id="IPR027417">
    <property type="entry name" value="P-loop_NTPase"/>
</dbReference>
<evidence type="ECO:0000259" key="10">
    <source>
        <dbReference type="PROSITE" id="PS50209"/>
    </source>
</evidence>
<evidence type="ECO:0000313" key="13">
    <source>
        <dbReference type="Proteomes" id="UP000287033"/>
    </source>
</evidence>
<proteinExistence type="predicted"/>
<comment type="subcellular location">
    <subcellularLocation>
        <location evidence="1">Cytoplasm</location>
    </subcellularLocation>
</comment>
<dbReference type="InterPro" id="IPR011029">
    <property type="entry name" value="DEATH-like_dom_sf"/>
</dbReference>
<dbReference type="GO" id="GO:0005524">
    <property type="term" value="F:ATP binding"/>
    <property type="evidence" value="ECO:0007669"/>
    <property type="project" value="UniProtKB-KW"/>
</dbReference>
<feature type="domain" description="CARD" evidence="10">
    <location>
        <begin position="21"/>
        <end position="85"/>
    </location>
</feature>
<gene>
    <name evidence="12" type="ORF">chiPu_0003257</name>
</gene>
<dbReference type="Pfam" id="PF13516">
    <property type="entry name" value="LRR_6"/>
    <property type="match status" value="1"/>
</dbReference>
<dbReference type="EMBL" id="BEZZ01000069">
    <property type="protein sequence ID" value="GCC24855.1"/>
    <property type="molecule type" value="Genomic_DNA"/>
</dbReference>
<evidence type="ECO:0000256" key="4">
    <source>
        <dbReference type="ARBA" id="ARBA00022614"/>
    </source>
</evidence>
<dbReference type="SUPFAM" id="SSF47986">
    <property type="entry name" value="DEATH domain"/>
    <property type="match status" value="1"/>
</dbReference>
<keyword evidence="9" id="KW-0391">Immunity</keyword>
<dbReference type="InterPro" id="IPR032675">
    <property type="entry name" value="LRR_dom_sf"/>
</dbReference>
<evidence type="ECO:0000256" key="5">
    <source>
        <dbReference type="ARBA" id="ARBA00022737"/>
    </source>
</evidence>
<dbReference type="STRING" id="137246.A0A401S357"/>
<dbReference type="GO" id="GO:0045345">
    <property type="term" value="P:positive regulation of MHC class I biosynthetic process"/>
    <property type="evidence" value="ECO:0007669"/>
    <property type="project" value="TreeGrafter"/>
</dbReference>
<dbReference type="SUPFAM" id="SSF52540">
    <property type="entry name" value="P-loop containing nucleoside triphosphate hydrolases"/>
    <property type="match status" value="1"/>
</dbReference>
<dbReference type="Proteomes" id="UP000287033">
    <property type="component" value="Unassembled WGS sequence"/>
</dbReference>
<dbReference type="OMA" id="YLVMIEV"/>
<evidence type="ECO:0000256" key="6">
    <source>
        <dbReference type="ARBA" id="ARBA00022741"/>
    </source>
</evidence>
<name>A0A401S357_CHIPU</name>
<dbReference type="Gene3D" id="3.40.50.300">
    <property type="entry name" value="P-loop containing nucleotide triphosphate hydrolases"/>
    <property type="match status" value="1"/>
</dbReference>
<dbReference type="OrthoDB" id="120976at2759"/>
<keyword evidence="13" id="KW-1185">Reference proteome</keyword>
<dbReference type="PANTHER" id="PTHR47189:SF1">
    <property type="entry name" value="MHC CLASS II TRANSACTIVATOR"/>
    <property type="match status" value="1"/>
</dbReference>
<accession>A0A401S357</accession>
<dbReference type="GO" id="GO:0045944">
    <property type="term" value="P:positive regulation of transcription by RNA polymerase II"/>
    <property type="evidence" value="ECO:0007669"/>
    <property type="project" value="TreeGrafter"/>
</dbReference>
<dbReference type="InterPro" id="IPR041075">
    <property type="entry name" value="NOD1/2_WH"/>
</dbReference>
<comment type="caution">
    <text evidence="12">The sequence shown here is derived from an EMBL/GenBank/DDBJ whole genome shotgun (WGS) entry which is preliminary data.</text>
</comment>
<dbReference type="GO" id="GO:0042981">
    <property type="term" value="P:regulation of apoptotic process"/>
    <property type="evidence" value="ECO:0007669"/>
    <property type="project" value="InterPro"/>
</dbReference>
<dbReference type="AlphaFoldDB" id="A0A401S357"/>
<evidence type="ECO:0000259" key="11">
    <source>
        <dbReference type="PROSITE" id="PS50837"/>
    </source>
</evidence>
<keyword evidence="2" id="KW-0963">Cytoplasm</keyword>
<dbReference type="PROSITE" id="PS50837">
    <property type="entry name" value="NACHT"/>
    <property type="match status" value="1"/>
</dbReference>
<dbReference type="Pfam" id="PF00619">
    <property type="entry name" value="CARD"/>
    <property type="match status" value="1"/>
</dbReference>
<dbReference type="Gene3D" id="1.10.533.10">
    <property type="entry name" value="Death Domain, Fas"/>
    <property type="match status" value="1"/>
</dbReference>
<dbReference type="Pfam" id="PF05729">
    <property type="entry name" value="NACHT"/>
    <property type="match status" value="1"/>
</dbReference>
<dbReference type="Gene3D" id="3.80.10.10">
    <property type="entry name" value="Ribonuclease Inhibitor"/>
    <property type="match status" value="2"/>
</dbReference>
<keyword evidence="4" id="KW-0433">Leucine-rich repeat</keyword>
<dbReference type="GO" id="GO:0005737">
    <property type="term" value="C:cytoplasm"/>
    <property type="evidence" value="ECO:0007669"/>
    <property type="project" value="UniProtKB-SubCell"/>
</dbReference>